<dbReference type="InterPro" id="IPR050090">
    <property type="entry name" value="Tyrosine_recombinase_XerCD"/>
</dbReference>
<evidence type="ECO:0000259" key="7">
    <source>
        <dbReference type="PROSITE" id="PS51900"/>
    </source>
</evidence>
<sequence>MSVHQYGNGTWYVKWWDSREQHQRSKCFGKGPAKGPEHKDALAFDADIKAKKARGQSVALLPRPSEVVTLDTLAQAYVDRKKAEGKLRQWLVDWVRVMNDVIVPMFDMTPVDDLTLHDMLSVASHYKDLGRSQSTINRYMSYLKMMFNFGLKEKLISNNPLAEWRKSYEPPKEVNLTVEDLKRILAVAPDHLAWSIEVAYNLALRVGASELFALRWQNVNWERGEVRIFMPKTGRWKHVPCSEAFLAKLRARQAVAQSDFVIEYKGRPVKQIKTAWKTAIARAGLPYKPRPYDVRHLAITELFSRGVDPGAVSEIAGHTSAAFTISRYHHVRNEAKKRAISQLPAL</sequence>
<protein>
    <submittedName>
        <fullName evidence="8">Site-specific integrase</fullName>
    </submittedName>
</protein>
<gene>
    <name evidence="8" type="ORF">DQK91_18235</name>
</gene>
<accession>A0A6P1ZFL2</accession>
<dbReference type="GO" id="GO:0015074">
    <property type="term" value="P:DNA integration"/>
    <property type="evidence" value="ECO:0007669"/>
    <property type="project" value="UniProtKB-KW"/>
</dbReference>
<organism evidence="8 9">
    <name type="scientific">Oceanidesulfovibrio marinus</name>
    <dbReference type="NCBI Taxonomy" id="370038"/>
    <lineage>
        <taxon>Bacteria</taxon>
        <taxon>Pseudomonadati</taxon>
        <taxon>Thermodesulfobacteriota</taxon>
        <taxon>Desulfovibrionia</taxon>
        <taxon>Desulfovibrionales</taxon>
        <taxon>Desulfovibrionaceae</taxon>
        <taxon>Oceanidesulfovibrio</taxon>
    </lineage>
</organism>
<dbReference type="Gene3D" id="1.10.150.130">
    <property type="match status" value="1"/>
</dbReference>
<feature type="domain" description="Tyr recombinase" evidence="6">
    <location>
        <begin position="171"/>
        <end position="341"/>
    </location>
</feature>
<dbReference type="SUPFAM" id="SSF56349">
    <property type="entry name" value="DNA breaking-rejoining enzymes"/>
    <property type="match status" value="1"/>
</dbReference>
<keyword evidence="2" id="KW-0229">DNA integration</keyword>
<dbReference type="InterPro" id="IPR002104">
    <property type="entry name" value="Integrase_catalytic"/>
</dbReference>
<evidence type="ECO:0000313" key="9">
    <source>
        <dbReference type="Proteomes" id="UP000434052"/>
    </source>
</evidence>
<proteinExistence type="inferred from homology"/>
<evidence type="ECO:0000256" key="4">
    <source>
        <dbReference type="ARBA" id="ARBA00023172"/>
    </source>
</evidence>
<evidence type="ECO:0000256" key="2">
    <source>
        <dbReference type="ARBA" id="ARBA00022908"/>
    </source>
</evidence>
<dbReference type="Proteomes" id="UP000434052">
    <property type="component" value="Unassembled WGS sequence"/>
</dbReference>
<reference evidence="8 9" key="1">
    <citation type="submission" date="2018-06" db="EMBL/GenBank/DDBJ databases">
        <title>Complete genome of Desulfovibrio marinus P48SEP.</title>
        <authorList>
            <person name="Crispim J.S."/>
            <person name="Vidigal P.M.P."/>
            <person name="Silva L.C.F."/>
            <person name="Araujo L.C."/>
            <person name="Laguardia C.N."/>
            <person name="Dias R.S."/>
            <person name="Sousa M.P."/>
            <person name="Paula S.O."/>
            <person name="Silva C."/>
        </authorList>
    </citation>
    <scope>NUCLEOTIDE SEQUENCE [LARGE SCALE GENOMIC DNA]</scope>
    <source>
        <strain evidence="8 9">P48SEP</strain>
    </source>
</reference>
<evidence type="ECO:0000256" key="1">
    <source>
        <dbReference type="ARBA" id="ARBA00008857"/>
    </source>
</evidence>
<feature type="domain" description="Core-binding (CB)" evidence="7">
    <location>
        <begin position="68"/>
        <end position="151"/>
    </location>
</feature>
<dbReference type="PROSITE" id="PS51900">
    <property type="entry name" value="CB"/>
    <property type="match status" value="1"/>
</dbReference>
<dbReference type="InterPro" id="IPR013762">
    <property type="entry name" value="Integrase-like_cat_sf"/>
</dbReference>
<dbReference type="PANTHER" id="PTHR30349">
    <property type="entry name" value="PHAGE INTEGRASE-RELATED"/>
    <property type="match status" value="1"/>
</dbReference>
<dbReference type="RefSeq" id="WP_144306835.1">
    <property type="nucleotide sequence ID" value="NZ_QMIF01000015.1"/>
</dbReference>
<dbReference type="Pfam" id="PF00589">
    <property type="entry name" value="Phage_integrase"/>
    <property type="match status" value="1"/>
</dbReference>
<dbReference type="Gene3D" id="1.10.443.10">
    <property type="entry name" value="Intergrase catalytic core"/>
    <property type="match status" value="1"/>
</dbReference>
<dbReference type="CDD" id="cd00796">
    <property type="entry name" value="INT_Rci_Hp1_C"/>
    <property type="match status" value="1"/>
</dbReference>
<dbReference type="EMBL" id="QMIF01000015">
    <property type="protein sequence ID" value="TVM31602.1"/>
    <property type="molecule type" value="Genomic_DNA"/>
</dbReference>
<dbReference type="InterPro" id="IPR011010">
    <property type="entry name" value="DNA_brk_join_enz"/>
</dbReference>
<keyword evidence="4" id="KW-0233">DNA recombination</keyword>
<dbReference type="PANTHER" id="PTHR30349:SF41">
    <property type="entry name" value="INTEGRASE_RECOMBINASE PROTEIN MJ0367-RELATED"/>
    <property type="match status" value="1"/>
</dbReference>
<dbReference type="GO" id="GO:0003677">
    <property type="term" value="F:DNA binding"/>
    <property type="evidence" value="ECO:0007669"/>
    <property type="project" value="UniProtKB-UniRule"/>
</dbReference>
<name>A0A6P1ZFL2_9BACT</name>
<dbReference type="InterPro" id="IPR053876">
    <property type="entry name" value="Phage_int_M"/>
</dbReference>
<dbReference type="GO" id="GO:0006310">
    <property type="term" value="P:DNA recombination"/>
    <property type="evidence" value="ECO:0007669"/>
    <property type="project" value="UniProtKB-KW"/>
</dbReference>
<comment type="caution">
    <text evidence="8">The sequence shown here is derived from an EMBL/GenBank/DDBJ whole genome shotgun (WGS) entry which is preliminary data.</text>
</comment>
<evidence type="ECO:0000313" key="8">
    <source>
        <dbReference type="EMBL" id="TVM31602.1"/>
    </source>
</evidence>
<evidence type="ECO:0000256" key="3">
    <source>
        <dbReference type="ARBA" id="ARBA00023125"/>
    </source>
</evidence>
<evidence type="ECO:0000256" key="5">
    <source>
        <dbReference type="PROSITE-ProRule" id="PRU01248"/>
    </source>
</evidence>
<dbReference type="InterPro" id="IPR044068">
    <property type="entry name" value="CB"/>
</dbReference>
<dbReference type="AlphaFoldDB" id="A0A6P1ZFL2"/>
<evidence type="ECO:0000259" key="6">
    <source>
        <dbReference type="PROSITE" id="PS51898"/>
    </source>
</evidence>
<dbReference type="OrthoDB" id="5418320at2"/>
<dbReference type="InterPro" id="IPR010998">
    <property type="entry name" value="Integrase_recombinase_N"/>
</dbReference>
<dbReference type="PROSITE" id="PS51898">
    <property type="entry name" value="TYR_RECOMBINASE"/>
    <property type="match status" value="1"/>
</dbReference>
<comment type="similarity">
    <text evidence="1">Belongs to the 'phage' integrase family.</text>
</comment>
<keyword evidence="3 5" id="KW-0238">DNA-binding</keyword>
<dbReference type="Pfam" id="PF22022">
    <property type="entry name" value="Phage_int_M"/>
    <property type="match status" value="1"/>
</dbReference>